<keyword evidence="6" id="KW-0808">Transferase</keyword>
<comment type="cofactor">
    <cofactor evidence="1">
        <name>pyridoxal 5'-phosphate</name>
        <dbReference type="ChEBI" id="CHEBI:597326"/>
    </cofactor>
</comment>
<evidence type="ECO:0000256" key="11">
    <source>
        <dbReference type="RuleBase" id="RU003560"/>
    </source>
</evidence>
<dbReference type="EC" id="2.6.1.19" evidence="3"/>
<dbReference type="OrthoDB" id="10260828at2759"/>
<dbReference type="PROSITE" id="PS00600">
    <property type="entry name" value="AA_TRANSFER_CLASS_3"/>
    <property type="match status" value="1"/>
</dbReference>
<dbReference type="PIRSF" id="PIRSF000521">
    <property type="entry name" value="Transaminase_4ab_Lys_Orn"/>
    <property type="match status" value="1"/>
</dbReference>
<evidence type="ECO:0000313" key="12">
    <source>
        <dbReference type="EMBL" id="KAF2205425.1"/>
    </source>
</evidence>
<dbReference type="InterPro" id="IPR015422">
    <property type="entry name" value="PyrdxlP-dep_Trfase_small"/>
</dbReference>
<evidence type="ECO:0000256" key="2">
    <source>
        <dbReference type="ARBA" id="ARBA00008954"/>
    </source>
</evidence>
<comment type="similarity">
    <text evidence="2 11">Belongs to the class-III pyridoxal-phosphate-dependent aminotransferase family.</text>
</comment>
<evidence type="ECO:0000256" key="8">
    <source>
        <dbReference type="ARBA" id="ARBA00030204"/>
    </source>
</evidence>
<evidence type="ECO:0000256" key="1">
    <source>
        <dbReference type="ARBA" id="ARBA00001933"/>
    </source>
</evidence>
<dbReference type="PANTHER" id="PTHR43206">
    <property type="entry name" value="AMINOTRANSFERASE"/>
    <property type="match status" value="1"/>
</dbReference>
<dbReference type="GO" id="GO:0030170">
    <property type="term" value="F:pyridoxal phosphate binding"/>
    <property type="evidence" value="ECO:0007669"/>
    <property type="project" value="InterPro"/>
</dbReference>
<evidence type="ECO:0000256" key="4">
    <source>
        <dbReference type="ARBA" id="ARBA00018543"/>
    </source>
</evidence>
<dbReference type="InterPro" id="IPR004631">
    <property type="entry name" value="4NH2But_aminotransferase_euk"/>
</dbReference>
<gene>
    <name evidence="12" type="ORF">GQ43DRAFT_385890</name>
</gene>
<dbReference type="Pfam" id="PF00202">
    <property type="entry name" value="Aminotran_3"/>
    <property type="match status" value="1"/>
</dbReference>
<dbReference type="Proteomes" id="UP000799536">
    <property type="component" value="Unassembled WGS sequence"/>
</dbReference>
<evidence type="ECO:0000256" key="9">
    <source>
        <dbReference type="ARBA" id="ARBA00031787"/>
    </source>
</evidence>
<dbReference type="Gene3D" id="3.40.640.10">
    <property type="entry name" value="Type I PLP-dependent aspartate aminotransferase-like (Major domain)"/>
    <property type="match status" value="1"/>
</dbReference>
<comment type="caution">
    <text evidence="12">The sequence shown here is derived from an EMBL/GenBank/DDBJ whole genome shotgun (WGS) entry which is preliminary data.</text>
</comment>
<dbReference type="NCBIfam" id="TIGR00699">
    <property type="entry name" value="GABAtrns_euk"/>
    <property type="match status" value="1"/>
</dbReference>
<dbReference type="Gene3D" id="3.90.1150.10">
    <property type="entry name" value="Aspartate Aminotransferase, domain 1"/>
    <property type="match status" value="1"/>
</dbReference>
<comment type="catalytic activity">
    <reaction evidence="10">
        <text>4-aminobutanoate + 2-oxoglutarate = succinate semialdehyde + L-glutamate</text>
        <dbReference type="Rhea" id="RHEA:23352"/>
        <dbReference type="ChEBI" id="CHEBI:16810"/>
        <dbReference type="ChEBI" id="CHEBI:29985"/>
        <dbReference type="ChEBI" id="CHEBI:57706"/>
        <dbReference type="ChEBI" id="CHEBI:59888"/>
        <dbReference type="EC" id="2.6.1.19"/>
    </reaction>
</comment>
<proteinExistence type="inferred from homology"/>
<dbReference type="InterPro" id="IPR015424">
    <property type="entry name" value="PyrdxlP-dep_Trfase"/>
</dbReference>
<dbReference type="InterPro" id="IPR005814">
    <property type="entry name" value="Aminotrans_3"/>
</dbReference>
<dbReference type="SUPFAM" id="SSF53383">
    <property type="entry name" value="PLP-dependent transferases"/>
    <property type="match status" value="1"/>
</dbReference>
<sequence length="504" mass="56190">MASLLRTASLARPSISRSIARPAPRIFTSTILQRNYASAERSFFPDEPEAPVVKTPIPGPKSTKVIERLSKVFDTRSLNMVAEYPKSIGNYIADPDGNVLLDVYAQIASIPVGYNNPSLLLAAQSPEMTSAIINRPALGNFPQHDWADILETGILKVAPKGLNQVFTGQSGSDANELAYKAAFMWKRQQERGGAGVDFSEQEISSAMNNNSPGAPGLSILSFRKAFHGRLFGSLSTTRSKPIHKLDIPAFDWPQAPFPACKYPLDQYAEENQAEEQRCLAETERLIKEWHNPPAAIIVEPIQSEGGDNHASPNFFRGLREITRKHNVLFIVDEVQTGVGATGKFWAHEHWGLQDPPDMVTFSKKAQTAGYYFGNNELKPNKPYRQFNTWMGDPARALLFRAIIEEIERHDLVRNTAVTGQYLYEGLENLAERYPKEIANLRGKGQGTFIAWDSPRRDEVLKLAKGHGINIGGSGEMAVRLRPMLIFQKHHADLLLEKLEKIFKS</sequence>
<evidence type="ECO:0000256" key="3">
    <source>
        <dbReference type="ARBA" id="ARBA00012912"/>
    </source>
</evidence>
<dbReference type="AlphaFoldDB" id="A0A9P4JUN0"/>
<evidence type="ECO:0000256" key="7">
    <source>
        <dbReference type="ARBA" id="ARBA00022898"/>
    </source>
</evidence>
<evidence type="ECO:0000256" key="5">
    <source>
        <dbReference type="ARBA" id="ARBA00022576"/>
    </source>
</evidence>
<evidence type="ECO:0000256" key="10">
    <source>
        <dbReference type="ARBA" id="ARBA00048021"/>
    </source>
</evidence>
<evidence type="ECO:0000256" key="6">
    <source>
        <dbReference type="ARBA" id="ARBA00022679"/>
    </source>
</evidence>
<keyword evidence="7 11" id="KW-0663">Pyridoxal phosphate</keyword>
<dbReference type="GO" id="GO:0034386">
    <property type="term" value="F:4-aminobutyrate:2-oxoglutarate transaminase activity"/>
    <property type="evidence" value="ECO:0007669"/>
    <property type="project" value="UniProtKB-EC"/>
</dbReference>
<organism evidence="12 13">
    <name type="scientific">Delitschia confertaspora ATCC 74209</name>
    <dbReference type="NCBI Taxonomy" id="1513339"/>
    <lineage>
        <taxon>Eukaryota</taxon>
        <taxon>Fungi</taxon>
        <taxon>Dikarya</taxon>
        <taxon>Ascomycota</taxon>
        <taxon>Pezizomycotina</taxon>
        <taxon>Dothideomycetes</taxon>
        <taxon>Pleosporomycetidae</taxon>
        <taxon>Pleosporales</taxon>
        <taxon>Delitschiaceae</taxon>
        <taxon>Delitschia</taxon>
    </lineage>
</organism>
<reference evidence="12" key="1">
    <citation type="journal article" date="2020" name="Stud. Mycol.">
        <title>101 Dothideomycetes genomes: a test case for predicting lifestyles and emergence of pathogens.</title>
        <authorList>
            <person name="Haridas S."/>
            <person name="Albert R."/>
            <person name="Binder M."/>
            <person name="Bloem J."/>
            <person name="Labutti K."/>
            <person name="Salamov A."/>
            <person name="Andreopoulos B."/>
            <person name="Baker S."/>
            <person name="Barry K."/>
            <person name="Bills G."/>
            <person name="Bluhm B."/>
            <person name="Cannon C."/>
            <person name="Castanera R."/>
            <person name="Culley D."/>
            <person name="Daum C."/>
            <person name="Ezra D."/>
            <person name="Gonzalez J."/>
            <person name="Henrissat B."/>
            <person name="Kuo A."/>
            <person name="Liang C."/>
            <person name="Lipzen A."/>
            <person name="Lutzoni F."/>
            <person name="Magnuson J."/>
            <person name="Mondo S."/>
            <person name="Nolan M."/>
            <person name="Ohm R."/>
            <person name="Pangilinan J."/>
            <person name="Park H.-J."/>
            <person name="Ramirez L."/>
            <person name="Alfaro M."/>
            <person name="Sun H."/>
            <person name="Tritt A."/>
            <person name="Yoshinaga Y."/>
            <person name="Zwiers L.-H."/>
            <person name="Turgeon B."/>
            <person name="Goodwin S."/>
            <person name="Spatafora J."/>
            <person name="Crous P."/>
            <person name="Grigoriev I."/>
        </authorList>
    </citation>
    <scope>NUCLEOTIDE SEQUENCE</scope>
    <source>
        <strain evidence="12">ATCC 74209</strain>
    </source>
</reference>
<dbReference type="EMBL" id="ML993856">
    <property type="protein sequence ID" value="KAF2205425.1"/>
    <property type="molecule type" value="Genomic_DNA"/>
</dbReference>
<dbReference type="GO" id="GO:0005739">
    <property type="term" value="C:mitochondrion"/>
    <property type="evidence" value="ECO:0007669"/>
    <property type="project" value="TreeGrafter"/>
</dbReference>
<dbReference type="InterPro" id="IPR015421">
    <property type="entry name" value="PyrdxlP-dep_Trfase_major"/>
</dbReference>
<keyword evidence="5 12" id="KW-0032">Aminotransferase</keyword>
<dbReference type="FunFam" id="3.40.640.10:FF:000029">
    <property type="entry name" value="4-aminobutyrate aminotransferase, mitochondrial"/>
    <property type="match status" value="1"/>
</dbReference>
<keyword evidence="13" id="KW-1185">Reference proteome</keyword>
<evidence type="ECO:0000313" key="13">
    <source>
        <dbReference type="Proteomes" id="UP000799536"/>
    </source>
</evidence>
<protein>
    <recommendedName>
        <fullName evidence="4">4-aminobutyrate aminotransferase</fullName>
        <ecNumber evidence="3">2.6.1.19</ecNumber>
    </recommendedName>
    <alternativeName>
        <fullName evidence="9">GABA aminotransferase</fullName>
    </alternativeName>
    <alternativeName>
        <fullName evidence="8">Gamma-amino-N-butyrate transaminase</fullName>
    </alternativeName>
</protein>
<dbReference type="InterPro" id="IPR049704">
    <property type="entry name" value="Aminotrans_3_PPA_site"/>
</dbReference>
<accession>A0A9P4JUN0</accession>
<dbReference type="PANTHER" id="PTHR43206:SF1">
    <property type="entry name" value="4-AMINOBUTYRATE AMINOTRANSFERASE, MITOCHONDRIAL"/>
    <property type="match status" value="1"/>
</dbReference>
<dbReference type="GO" id="GO:0009450">
    <property type="term" value="P:gamma-aminobutyric acid catabolic process"/>
    <property type="evidence" value="ECO:0007669"/>
    <property type="project" value="TreeGrafter"/>
</dbReference>
<dbReference type="CDD" id="cd00610">
    <property type="entry name" value="OAT_like"/>
    <property type="match status" value="1"/>
</dbReference>
<name>A0A9P4JUN0_9PLEO</name>